<dbReference type="Proteomes" id="UP000070409">
    <property type="component" value="Unassembled WGS sequence"/>
</dbReference>
<dbReference type="RefSeq" id="WP_068745539.1">
    <property type="nucleotide sequence ID" value="NZ_LSRE01000014.1"/>
</dbReference>
<reference evidence="2 3" key="1">
    <citation type="submission" date="2016-02" db="EMBL/GenBank/DDBJ databases">
        <authorList>
            <person name="Teng J.L."/>
            <person name="Tang Y."/>
            <person name="Huang Y."/>
            <person name="Guo F."/>
            <person name="Wei W."/>
            <person name="Chen J.H."/>
            <person name="Wong S.Y."/>
            <person name="Lau S.K."/>
            <person name="Woo P.C."/>
        </authorList>
    </citation>
    <scope>NUCLEOTIDE SEQUENCE [LARGE SCALE GENOMIC DNA]</scope>
    <source>
        <strain evidence="2 3">JCM 13375</strain>
    </source>
</reference>
<name>A0A137ZIC3_9ACTN</name>
<evidence type="ECO:0000313" key="3">
    <source>
        <dbReference type="Proteomes" id="UP000070409"/>
    </source>
</evidence>
<dbReference type="InterPro" id="IPR037401">
    <property type="entry name" value="SnoaL-like"/>
</dbReference>
<dbReference type="SUPFAM" id="SSF54427">
    <property type="entry name" value="NTF2-like"/>
    <property type="match status" value="1"/>
</dbReference>
<proteinExistence type="predicted"/>
<dbReference type="InterPro" id="IPR032710">
    <property type="entry name" value="NTF2-like_dom_sf"/>
</dbReference>
<dbReference type="EMBL" id="LSRE01000014">
    <property type="protein sequence ID" value="KXO97936.1"/>
    <property type="molecule type" value="Genomic_DNA"/>
</dbReference>
<protein>
    <recommendedName>
        <fullName evidence="1">SnoaL-like domain-containing protein</fullName>
    </recommendedName>
</protein>
<gene>
    <name evidence="2" type="ORF">AXK61_20410</name>
</gene>
<dbReference type="Gene3D" id="3.10.450.50">
    <property type="match status" value="1"/>
</dbReference>
<sequence>MQEFRDAVEAKDDEAVERTLAENVVFHSPIAITPYEGKPTVAAILRAARRVTGPDFRYERVISSADGRDHTLVFTTTMKGKAVQGCDILHLDDDGRIDDFTVMVRPLSGVQALNEAMGAQFGRIVKEAEEAGR</sequence>
<dbReference type="Pfam" id="PF12680">
    <property type="entry name" value="SnoaL_2"/>
    <property type="match status" value="1"/>
</dbReference>
<accession>A0A137ZIC3</accession>
<evidence type="ECO:0000313" key="2">
    <source>
        <dbReference type="EMBL" id="KXO97936.1"/>
    </source>
</evidence>
<evidence type="ECO:0000259" key="1">
    <source>
        <dbReference type="Pfam" id="PF12680"/>
    </source>
</evidence>
<keyword evidence="3" id="KW-1185">Reference proteome</keyword>
<comment type="caution">
    <text evidence="2">The sequence shown here is derived from an EMBL/GenBank/DDBJ whole genome shotgun (WGS) entry which is preliminary data.</text>
</comment>
<organism evidence="2 3">
    <name type="scientific">Tsukamurella pseudospumae</name>
    <dbReference type="NCBI Taxonomy" id="239498"/>
    <lineage>
        <taxon>Bacteria</taxon>
        <taxon>Bacillati</taxon>
        <taxon>Actinomycetota</taxon>
        <taxon>Actinomycetes</taxon>
        <taxon>Mycobacteriales</taxon>
        <taxon>Tsukamurellaceae</taxon>
        <taxon>Tsukamurella</taxon>
    </lineage>
</organism>
<feature type="domain" description="SnoaL-like" evidence="1">
    <location>
        <begin position="2"/>
        <end position="97"/>
    </location>
</feature>